<feature type="compositionally biased region" description="Low complexity" evidence="1">
    <location>
        <begin position="73"/>
        <end position="88"/>
    </location>
</feature>
<proteinExistence type="predicted"/>
<name>A0A8X6KB82_TRICU</name>
<reference evidence="2" key="1">
    <citation type="submission" date="2020-07" db="EMBL/GenBank/DDBJ databases">
        <title>Multicomponent nature underlies the extraordinary mechanical properties of spider dragline silk.</title>
        <authorList>
            <person name="Kono N."/>
            <person name="Nakamura H."/>
            <person name="Mori M."/>
            <person name="Yoshida Y."/>
            <person name="Ohtoshi R."/>
            <person name="Malay A.D."/>
            <person name="Moran D.A.P."/>
            <person name="Tomita M."/>
            <person name="Numata K."/>
            <person name="Arakawa K."/>
        </authorList>
    </citation>
    <scope>NUCLEOTIDE SEQUENCE</scope>
</reference>
<feature type="region of interest" description="Disordered" evidence="1">
    <location>
        <begin position="1"/>
        <end position="88"/>
    </location>
</feature>
<organism evidence="2 3">
    <name type="scientific">Trichonephila clavata</name>
    <name type="common">Joro spider</name>
    <name type="synonym">Nephila clavata</name>
    <dbReference type="NCBI Taxonomy" id="2740835"/>
    <lineage>
        <taxon>Eukaryota</taxon>
        <taxon>Metazoa</taxon>
        <taxon>Ecdysozoa</taxon>
        <taxon>Arthropoda</taxon>
        <taxon>Chelicerata</taxon>
        <taxon>Arachnida</taxon>
        <taxon>Araneae</taxon>
        <taxon>Araneomorphae</taxon>
        <taxon>Entelegynae</taxon>
        <taxon>Araneoidea</taxon>
        <taxon>Nephilidae</taxon>
        <taxon>Trichonephila</taxon>
    </lineage>
</organism>
<evidence type="ECO:0000313" key="2">
    <source>
        <dbReference type="EMBL" id="GFQ68284.1"/>
    </source>
</evidence>
<dbReference type="Proteomes" id="UP000887116">
    <property type="component" value="Unassembled WGS sequence"/>
</dbReference>
<keyword evidence="3" id="KW-1185">Reference proteome</keyword>
<evidence type="ECO:0000313" key="3">
    <source>
        <dbReference type="Proteomes" id="UP000887116"/>
    </source>
</evidence>
<gene>
    <name evidence="2" type="ORF">TNCT_456851</name>
</gene>
<dbReference type="AlphaFoldDB" id="A0A8X6KB82"/>
<evidence type="ECO:0000256" key="1">
    <source>
        <dbReference type="SAM" id="MobiDB-lite"/>
    </source>
</evidence>
<protein>
    <submittedName>
        <fullName evidence="2">Uncharacterized protein</fullName>
    </submittedName>
</protein>
<sequence>MDYSSGTIQTPPPITRNSSKKKTDKEGFTYPTKTKKLKLTDHPNVSTENPIPLSNKFDALAPMDTDPPPHPDNYPTTNTYPKNPTNNT</sequence>
<dbReference type="EMBL" id="BMAO01010604">
    <property type="protein sequence ID" value="GFQ68284.1"/>
    <property type="molecule type" value="Genomic_DNA"/>
</dbReference>
<accession>A0A8X6KB82</accession>
<comment type="caution">
    <text evidence="2">The sequence shown here is derived from an EMBL/GenBank/DDBJ whole genome shotgun (WGS) entry which is preliminary data.</text>
</comment>